<dbReference type="EMBL" id="CP000878">
    <property type="protein sequence ID" value="ABX09614.1"/>
    <property type="molecule type" value="Genomic_DNA"/>
</dbReference>
<evidence type="ECO:0000313" key="2">
    <source>
        <dbReference type="Proteomes" id="UP000000788"/>
    </source>
</evidence>
<dbReference type="eggNOG" id="COG1199">
    <property type="taxonomic scope" value="Bacteria"/>
</dbReference>
<keyword evidence="1" id="KW-0378">Hydrolase</keyword>
<accession>A9BCQ2</accession>
<protein>
    <submittedName>
        <fullName evidence="1">Rad3-related DNA helicase</fullName>
    </submittedName>
</protein>
<gene>
    <name evidence="1" type="primary">dinG</name>
    <name evidence="1" type="ordered locus">P9211_16831</name>
</gene>
<sequence>MLEAYAHNYLKNLLKKNSFAWPHNLTLSRLISRSLRRKDRSFIQLETSDMKQSWPGVLVPLCLHSSEVVLVLTTSQRQRLLSFELPRLKLEGLHLSSWEGPMPPTGNQLWLLDHLEFFKAFCEGHLHSKQLIIPEAELLSSRLRDCMSIKVCANHWDSLRRAHPSAASALIKLHERLTRKLFAHATCVDGTVRMDFSETVVLMDLVAVLGHAPSPWPEVVAAIRHGWASWAELDHKLLDWCWNLKPLEPLKDLHIVFERNSLVLLSLTKQNDFFLKQLEPFVGSFDVKVKLGDEFCQHQEPIQLFAPRRQPLPNTEYFAEHLLDQCRRLILGRKGITIILLDDYQLLRQLTSELAAEFGKRVILESTSPETNGVICCQSFWWMNFQDQLPIPEQLILGILPFPSLELPLTAARVDAYKRQGQDWFRDLLLPELLNLLPRLIWPVRKHHGRIAILDGRLRSRSWGERVLQSLEPWTPLERLLPD</sequence>
<dbReference type="GO" id="GO:0004386">
    <property type="term" value="F:helicase activity"/>
    <property type="evidence" value="ECO:0007669"/>
    <property type="project" value="UniProtKB-KW"/>
</dbReference>
<dbReference type="RefSeq" id="WP_012196234.1">
    <property type="nucleotide sequence ID" value="NC_009976.1"/>
</dbReference>
<keyword evidence="1" id="KW-0347">Helicase</keyword>
<keyword evidence="1" id="KW-0547">Nucleotide-binding</keyword>
<dbReference type="OrthoDB" id="474751at2"/>
<proteinExistence type="predicted"/>
<keyword evidence="1" id="KW-0067">ATP-binding</keyword>
<keyword evidence="2" id="KW-1185">Reference proteome</keyword>
<name>A9BCQ2_PROM4</name>
<dbReference type="Proteomes" id="UP000000788">
    <property type="component" value="Chromosome"/>
</dbReference>
<evidence type="ECO:0000313" key="1">
    <source>
        <dbReference type="EMBL" id="ABX09614.1"/>
    </source>
</evidence>
<dbReference type="KEGG" id="pmj:P9211_16831"/>
<organism evidence="1 2">
    <name type="scientific">Prochlorococcus marinus (strain MIT 9211)</name>
    <dbReference type="NCBI Taxonomy" id="93059"/>
    <lineage>
        <taxon>Bacteria</taxon>
        <taxon>Bacillati</taxon>
        <taxon>Cyanobacteriota</taxon>
        <taxon>Cyanophyceae</taxon>
        <taxon>Synechococcales</taxon>
        <taxon>Prochlorococcaceae</taxon>
        <taxon>Prochlorococcus</taxon>
    </lineage>
</organism>
<reference evidence="1 2" key="1">
    <citation type="journal article" date="2007" name="PLoS Genet.">
        <title>Patterns and implications of gene gain and loss in the evolution of Prochlorococcus.</title>
        <authorList>
            <person name="Kettler G.C."/>
            <person name="Martiny A.C."/>
            <person name="Huang K."/>
            <person name="Zucker J."/>
            <person name="Coleman M.L."/>
            <person name="Rodrigue S."/>
            <person name="Chen F."/>
            <person name="Lapidus A."/>
            <person name="Ferriera S."/>
            <person name="Johnson J."/>
            <person name="Steglich C."/>
            <person name="Church G.M."/>
            <person name="Richardson P."/>
            <person name="Chisholm S.W."/>
        </authorList>
    </citation>
    <scope>NUCLEOTIDE SEQUENCE [LARGE SCALE GENOMIC DNA]</scope>
    <source>
        <strain evidence="2">MIT 9211</strain>
    </source>
</reference>
<dbReference type="HOGENOM" id="CLU_567260_0_0_3"/>
<dbReference type="AlphaFoldDB" id="A9BCQ2"/>
<dbReference type="STRING" id="93059.P9211_16831"/>